<dbReference type="Proteomes" id="UP000186817">
    <property type="component" value="Unassembled WGS sequence"/>
</dbReference>
<evidence type="ECO:0000313" key="1">
    <source>
        <dbReference type="EMBL" id="OLP98674.1"/>
    </source>
</evidence>
<keyword evidence="2" id="KW-1185">Reference proteome</keyword>
<reference evidence="1 2" key="1">
    <citation type="submission" date="2016-02" db="EMBL/GenBank/DDBJ databases">
        <title>Genome analysis of coral dinoflagellate symbionts highlights evolutionary adaptations to a symbiotic lifestyle.</title>
        <authorList>
            <person name="Aranda M."/>
            <person name="Li Y."/>
            <person name="Liew Y.J."/>
            <person name="Baumgarten S."/>
            <person name="Simakov O."/>
            <person name="Wilson M."/>
            <person name="Piel J."/>
            <person name="Ashoor H."/>
            <person name="Bougouffa S."/>
            <person name="Bajic V.B."/>
            <person name="Ryu T."/>
            <person name="Ravasi T."/>
            <person name="Bayer T."/>
            <person name="Micklem G."/>
            <person name="Kim H."/>
            <person name="Bhak J."/>
            <person name="Lajeunesse T.C."/>
            <person name="Voolstra C.R."/>
        </authorList>
    </citation>
    <scope>NUCLEOTIDE SEQUENCE [LARGE SCALE GENOMIC DNA]</scope>
    <source>
        <strain evidence="1 2">CCMP2467</strain>
    </source>
</reference>
<evidence type="ECO:0000313" key="2">
    <source>
        <dbReference type="Proteomes" id="UP000186817"/>
    </source>
</evidence>
<sequence length="219" mass="25190">MEIQEAADVFDHAVVVELDSELRISEEARHISRWSCGLNQGFVRFIADRGLSKDFNFKKLLRFWVPGSLPAEPRFVLVQRSTECKFKYVYANHGSILRSCTVRCGESKRLFFQEAAGSVAVECFHVMFHSGSCNYDMDYQALCSVWPILLNFGELVVEFDAATWSVLSASRPFYHKFHMEGPLRQEVLQRGMELISVEGNELLHSKERVFTLEALRVRL</sequence>
<dbReference type="AlphaFoldDB" id="A0A1Q9DU30"/>
<protein>
    <submittedName>
        <fullName evidence="1">Uncharacterized protein</fullName>
    </submittedName>
</protein>
<organism evidence="1 2">
    <name type="scientific">Symbiodinium microadriaticum</name>
    <name type="common">Dinoflagellate</name>
    <name type="synonym">Zooxanthella microadriatica</name>
    <dbReference type="NCBI Taxonomy" id="2951"/>
    <lineage>
        <taxon>Eukaryota</taxon>
        <taxon>Sar</taxon>
        <taxon>Alveolata</taxon>
        <taxon>Dinophyceae</taxon>
        <taxon>Suessiales</taxon>
        <taxon>Symbiodiniaceae</taxon>
        <taxon>Symbiodinium</taxon>
    </lineage>
</organism>
<comment type="caution">
    <text evidence="1">The sequence shown here is derived from an EMBL/GenBank/DDBJ whole genome shotgun (WGS) entry which is preliminary data.</text>
</comment>
<proteinExistence type="predicted"/>
<name>A0A1Q9DU30_SYMMI</name>
<accession>A0A1Q9DU30</accession>
<gene>
    <name evidence="1" type="ORF">AK812_SmicGene18847</name>
</gene>
<dbReference type="EMBL" id="LSRX01000389">
    <property type="protein sequence ID" value="OLP98674.1"/>
    <property type="molecule type" value="Genomic_DNA"/>
</dbReference>